<keyword evidence="5 7" id="KW-1133">Transmembrane helix</keyword>
<feature type="transmembrane region" description="Helical" evidence="7">
    <location>
        <begin position="270"/>
        <end position="294"/>
    </location>
</feature>
<dbReference type="RefSeq" id="WP_184754806.1">
    <property type="nucleotide sequence ID" value="NZ_BAABEK010000049.1"/>
</dbReference>
<dbReference type="Pfam" id="PF00528">
    <property type="entry name" value="BPD_transp_1"/>
    <property type="match status" value="1"/>
</dbReference>
<comment type="similarity">
    <text evidence="7">Belongs to the binding-protein-dependent transport system permease family.</text>
</comment>
<evidence type="ECO:0000256" key="2">
    <source>
        <dbReference type="ARBA" id="ARBA00022448"/>
    </source>
</evidence>
<keyword evidence="10" id="KW-1185">Reference proteome</keyword>
<proteinExistence type="inferred from homology"/>
<dbReference type="GO" id="GO:0005886">
    <property type="term" value="C:plasma membrane"/>
    <property type="evidence" value="ECO:0007669"/>
    <property type="project" value="UniProtKB-SubCell"/>
</dbReference>
<dbReference type="PROSITE" id="PS50928">
    <property type="entry name" value="ABC_TM1"/>
    <property type="match status" value="1"/>
</dbReference>
<evidence type="ECO:0000313" key="10">
    <source>
        <dbReference type="Proteomes" id="UP000534286"/>
    </source>
</evidence>
<feature type="transmembrane region" description="Helical" evidence="7">
    <location>
        <begin position="108"/>
        <end position="132"/>
    </location>
</feature>
<feature type="transmembrane region" description="Helical" evidence="7">
    <location>
        <begin position="36"/>
        <end position="57"/>
    </location>
</feature>
<dbReference type="AlphaFoldDB" id="A0A7W7RUV7"/>
<reference evidence="9 10" key="1">
    <citation type="submission" date="2020-08" db="EMBL/GenBank/DDBJ databases">
        <title>Sequencing the genomes of 1000 actinobacteria strains.</title>
        <authorList>
            <person name="Klenk H.-P."/>
        </authorList>
    </citation>
    <scope>NUCLEOTIDE SEQUENCE [LARGE SCALE GENOMIC DNA]</scope>
    <source>
        <strain evidence="9 10">DSM 43023</strain>
    </source>
</reference>
<dbReference type="PANTHER" id="PTHR43386">
    <property type="entry name" value="OLIGOPEPTIDE TRANSPORT SYSTEM PERMEASE PROTEIN APPC"/>
    <property type="match status" value="1"/>
</dbReference>
<evidence type="ECO:0000256" key="1">
    <source>
        <dbReference type="ARBA" id="ARBA00004651"/>
    </source>
</evidence>
<dbReference type="Proteomes" id="UP000534286">
    <property type="component" value="Unassembled WGS sequence"/>
</dbReference>
<dbReference type="PANTHER" id="PTHR43386:SF26">
    <property type="entry name" value="ABC TRANSPORTER PERMEASE PROTEIN"/>
    <property type="match status" value="1"/>
</dbReference>
<keyword evidence="3" id="KW-1003">Cell membrane</keyword>
<evidence type="ECO:0000259" key="8">
    <source>
        <dbReference type="PROSITE" id="PS50928"/>
    </source>
</evidence>
<sequence length="304" mass="31508">MRPVKLPDRSDDPALEVGRPPAAAALRRLAGLPLRAHLALGTVLLFVAAGLLGPIFLPFDAARTSPPDRLLPPGTRLSDGVVAWLGTDQVGQDILAEVLAGMRTSLTVALVTVLVGGSVGLLLGLLAGYFGGWADGIISRVGDIQLAFPSLLLAILLAGVLGPSMVNVIIALAVTRWVIFARVVRGSAIAVRDREFVDSARVMGASHGRILFHYILPTCLPPLLVAATVQVGLTMVAEASLSFLGLGVPSSQASWGSTIAEGRDYLASAWWIAAAPGAALALVVVSIGILGDLLRDASDPMTEL</sequence>
<protein>
    <submittedName>
        <fullName evidence="9">Peptide/nickel transport system permease protein</fullName>
    </submittedName>
</protein>
<keyword evidence="4 7" id="KW-0812">Transmembrane</keyword>
<feature type="domain" description="ABC transmembrane type-1" evidence="8">
    <location>
        <begin position="102"/>
        <end position="291"/>
    </location>
</feature>
<dbReference type="SUPFAM" id="SSF161098">
    <property type="entry name" value="MetI-like"/>
    <property type="match status" value="1"/>
</dbReference>
<evidence type="ECO:0000313" key="9">
    <source>
        <dbReference type="EMBL" id="MBB4938661.1"/>
    </source>
</evidence>
<evidence type="ECO:0000256" key="4">
    <source>
        <dbReference type="ARBA" id="ARBA00022692"/>
    </source>
</evidence>
<organism evidence="9 10">
    <name type="scientific">Streptosporangium album</name>
    <dbReference type="NCBI Taxonomy" id="47479"/>
    <lineage>
        <taxon>Bacteria</taxon>
        <taxon>Bacillati</taxon>
        <taxon>Actinomycetota</taxon>
        <taxon>Actinomycetes</taxon>
        <taxon>Streptosporangiales</taxon>
        <taxon>Streptosporangiaceae</taxon>
        <taxon>Streptosporangium</taxon>
    </lineage>
</organism>
<evidence type="ECO:0000256" key="6">
    <source>
        <dbReference type="ARBA" id="ARBA00023136"/>
    </source>
</evidence>
<evidence type="ECO:0000256" key="7">
    <source>
        <dbReference type="RuleBase" id="RU363032"/>
    </source>
</evidence>
<comment type="caution">
    <text evidence="9">The sequence shown here is derived from an EMBL/GenBank/DDBJ whole genome shotgun (WGS) entry which is preliminary data.</text>
</comment>
<name>A0A7W7RUV7_9ACTN</name>
<dbReference type="InterPro" id="IPR000515">
    <property type="entry name" value="MetI-like"/>
</dbReference>
<dbReference type="CDD" id="cd06261">
    <property type="entry name" value="TM_PBP2"/>
    <property type="match status" value="1"/>
</dbReference>
<feature type="transmembrane region" description="Helical" evidence="7">
    <location>
        <begin position="211"/>
        <end position="233"/>
    </location>
</feature>
<dbReference type="Gene3D" id="1.10.3720.10">
    <property type="entry name" value="MetI-like"/>
    <property type="match status" value="1"/>
</dbReference>
<accession>A0A7W7RUV7</accession>
<evidence type="ECO:0000256" key="3">
    <source>
        <dbReference type="ARBA" id="ARBA00022475"/>
    </source>
</evidence>
<dbReference type="GO" id="GO:0055085">
    <property type="term" value="P:transmembrane transport"/>
    <property type="evidence" value="ECO:0007669"/>
    <property type="project" value="InterPro"/>
</dbReference>
<keyword evidence="2 7" id="KW-0813">Transport</keyword>
<dbReference type="InterPro" id="IPR035906">
    <property type="entry name" value="MetI-like_sf"/>
</dbReference>
<dbReference type="InterPro" id="IPR050366">
    <property type="entry name" value="BP-dependent_transpt_permease"/>
</dbReference>
<gene>
    <name evidence="9" type="ORF">FHR32_002966</name>
</gene>
<comment type="subcellular location">
    <subcellularLocation>
        <location evidence="1 7">Cell membrane</location>
        <topology evidence="1 7">Multi-pass membrane protein</topology>
    </subcellularLocation>
</comment>
<dbReference type="EMBL" id="JACHJU010000001">
    <property type="protein sequence ID" value="MBB4938661.1"/>
    <property type="molecule type" value="Genomic_DNA"/>
</dbReference>
<evidence type="ECO:0000256" key="5">
    <source>
        <dbReference type="ARBA" id="ARBA00022989"/>
    </source>
</evidence>
<keyword evidence="6 7" id="KW-0472">Membrane</keyword>